<comment type="caution">
    <text evidence="3">The sequence shown here is derived from an EMBL/GenBank/DDBJ whole genome shotgun (WGS) entry which is preliminary data.</text>
</comment>
<dbReference type="Pfam" id="PF16130">
    <property type="entry name" value="DUF4842"/>
    <property type="match status" value="1"/>
</dbReference>
<dbReference type="InterPro" id="IPR031025">
    <property type="entry name" value="LruC_dom"/>
</dbReference>
<reference evidence="3" key="2">
    <citation type="journal article" date="2018" name="Nature">
        <title>A major lineage of non-tailed dsDNA viruses as unrecognized killers of marine bacteria.</title>
        <authorList>
            <person name="Kauffman K.M."/>
            <person name="Hussain F.A."/>
            <person name="Yang J."/>
            <person name="Arevalo P."/>
            <person name="Brown J.M."/>
            <person name="Chang W.K."/>
            <person name="VanInsberghe D."/>
            <person name="Elsherbini J."/>
            <person name="Sharma R.S."/>
            <person name="Cutler M.B."/>
            <person name="Kelly L."/>
            <person name="Polz M.F."/>
        </authorList>
    </citation>
    <scope>NUCLEOTIDE SEQUENCE</scope>
    <source>
        <strain evidence="3">10N.222.46.E12</strain>
    </source>
</reference>
<feature type="signal peptide" evidence="1">
    <location>
        <begin position="1"/>
        <end position="25"/>
    </location>
</feature>
<evidence type="ECO:0000259" key="2">
    <source>
        <dbReference type="PROSITE" id="PS50853"/>
    </source>
</evidence>
<dbReference type="RefSeq" id="WP_154723834.1">
    <property type="nucleotide sequence ID" value="NZ_CP170589.1"/>
</dbReference>
<dbReference type="NCBIfam" id="TIGR04456">
    <property type="entry name" value="LruC_dom"/>
    <property type="match status" value="1"/>
</dbReference>
<protein>
    <submittedName>
        <fullName evidence="3">LruC domain-containing protein</fullName>
    </submittedName>
</protein>
<dbReference type="InterPro" id="IPR003961">
    <property type="entry name" value="FN3_dom"/>
</dbReference>
<dbReference type="PROSITE" id="PS50853">
    <property type="entry name" value="FN3"/>
    <property type="match status" value="1"/>
</dbReference>
<feature type="domain" description="Fibronectin type-III" evidence="2">
    <location>
        <begin position="183"/>
        <end position="287"/>
    </location>
</feature>
<evidence type="ECO:0000256" key="1">
    <source>
        <dbReference type="SAM" id="SignalP"/>
    </source>
</evidence>
<feature type="chain" id="PRO_5031253950" evidence="1">
    <location>
        <begin position="26"/>
        <end position="561"/>
    </location>
</feature>
<dbReference type="AlphaFoldDB" id="A0A7Z1RZZ4"/>
<dbReference type="EMBL" id="MDBS01000056">
    <property type="protein sequence ID" value="PMP25689.1"/>
    <property type="molecule type" value="Genomic_DNA"/>
</dbReference>
<proteinExistence type="predicted"/>
<gene>
    <name evidence="3" type="ORF">BCS90_02780</name>
</gene>
<reference evidence="3" key="1">
    <citation type="submission" date="2016-07" db="EMBL/GenBank/DDBJ databases">
        <authorList>
            <person name="Kauffman K."/>
            <person name="Arevalo P."/>
            <person name="Polz M.F."/>
        </authorList>
    </citation>
    <scope>NUCLEOTIDE SEQUENCE</scope>
    <source>
        <strain evidence="3">10N.222.46.E12</strain>
    </source>
</reference>
<dbReference type="InterPro" id="IPR032295">
    <property type="entry name" value="DUF4842"/>
</dbReference>
<sequence length="561" mass="60805">MKNIKKSLMVMGSVAMCSFSQQTFAAATENTTTTNGDGSITVTQKIDASSTSPHYIAPSGYGFDIYSRANEDYSWQHNLTVPDGAQITAATLTIYAYDVDSEAHHGENGEYDSIAVDGSLLTPGFLQGTNNNWSTTVFDLPIASLDDSLVNVDLDIDVNNDGWLTTLDYSLISVTYVTIANNPPSTPTLSRSTGLGDNDDLVVTVTGPTPEDPDGDSVTYSYRWFVDVGQGFYVDDEFVGKNDNSNATLPASETEVGELWKVQVIAIDQNGLISEIAEIAWPSIGDSDGDGVSDANDYAPNDPTIAFYSRTPTSGWYTLAYEDLWPNEGDYDLNDFVSHYALGVYTNANNQITRFDYYGQAIARGAAEDNGFAISLAGLEDTDVTSLTKTYNGSTVALTPEAGHSGELVFVVIDSVAAMLPSTSTYSFYNTESGDARSLIDYSVSLVIDGSIPALSNTDFNPFIYKANARGREIHLMNYPNTDVADTAIFGAGDDDTVTSEGEYYQNTTGHPWALDIPGQWSHPYERINTCEAYEHLTTWAESGGTLQTDWFTSPTGSKVW</sequence>
<name>A0A7Z1RZZ4_9VIBR</name>
<accession>A0A7Z1RZZ4</accession>
<organism evidence="3">
    <name type="scientific">Vibrio cyclitrophicus</name>
    <dbReference type="NCBI Taxonomy" id="47951"/>
    <lineage>
        <taxon>Bacteria</taxon>
        <taxon>Pseudomonadati</taxon>
        <taxon>Pseudomonadota</taxon>
        <taxon>Gammaproteobacteria</taxon>
        <taxon>Vibrionales</taxon>
        <taxon>Vibrionaceae</taxon>
        <taxon>Vibrio</taxon>
    </lineage>
</organism>
<evidence type="ECO:0000313" key="3">
    <source>
        <dbReference type="EMBL" id="PMP25689.1"/>
    </source>
</evidence>
<keyword evidence="1" id="KW-0732">Signal</keyword>